<accession>A0AAV4P7D7</accession>
<sequence>MAPPGLEPETCRTERWPLCHQAHEKKNANVYSAAAFCDSLQKNIFNGDPPLSTAHGFESFSIKRIRSLAEMGSFVSSFISAECSTLPSVSFNVSPYLTNCVCLMWIPPSVYLRAFCQNSSFTHHFQGDVLFQCKDFCH</sequence>
<dbReference type="Proteomes" id="UP001054945">
    <property type="component" value="Unassembled WGS sequence"/>
</dbReference>
<keyword evidence="2" id="KW-1185">Reference proteome</keyword>
<comment type="caution">
    <text evidence="1">The sequence shown here is derived from an EMBL/GenBank/DDBJ whole genome shotgun (WGS) entry which is preliminary data.</text>
</comment>
<dbReference type="EMBL" id="BPLR01021721">
    <property type="protein sequence ID" value="GIX92923.1"/>
    <property type="molecule type" value="Genomic_DNA"/>
</dbReference>
<evidence type="ECO:0000313" key="2">
    <source>
        <dbReference type="Proteomes" id="UP001054945"/>
    </source>
</evidence>
<protein>
    <submittedName>
        <fullName evidence="1">Uncharacterized protein</fullName>
    </submittedName>
</protein>
<dbReference type="AlphaFoldDB" id="A0AAV4P7D7"/>
<gene>
    <name evidence="1" type="ORF">CEXT_451931</name>
</gene>
<name>A0AAV4P7D7_CAEEX</name>
<reference evidence="1 2" key="1">
    <citation type="submission" date="2021-06" db="EMBL/GenBank/DDBJ databases">
        <title>Caerostris extrusa draft genome.</title>
        <authorList>
            <person name="Kono N."/>
            <person name="Arakawa K."/>
        </authorList>
    </citation>
    <scope>NUCLEOTIDE SEQUENCE [LARGE SCALE GENOMIC DNA]</scope>
</reference>
<proteinExistence type="predicted"/>
<organism evidence="1 2">
    <name type="scientific">Caerostris extrusa</name>
    <name type="common">Bark spider</name>
    <name type="synonym">Caerostris bankana</name>
    <dbReference type="NCBI Taxonomy" id="172846"/>
    <lineage>
        <taxon>Eukaryota</taxon>
        <taxon>Metazoa</taxon>
        <taxon>Ecdysozoa</taxon>
        <taxon>Arthropoda</taxon>
        <taxon>Chelicerata</taxon>
        <taxon>Arachnida</taxon>
        <taxon>Araneae</taxon>
        <taxon>Araneomorphae</taxon>
        <taxon>Entelegynae</taxon>
        <taxon>Araneoidea</taxon>
        <taxon>Araneidae</taxon>
        <taxon>Caerostris</taxon>
    </lineage>
</organism>
<evidence type="ECO:0000313" key="1">
    <source>
        <dbReference type="EMBL" id="GIX92923.1"/>
    </source>
</evidence>